<name>A0ABW8RCF6_9BACI</name>
<comment type="similarity">
    <text evidence="1">Belongs to the CdaR family.</text>
</comment>
<accession>A0ABW8RCF6</accession>
<dbReference type="InterPro" id="IPR041522">
    <property type="entry name" value="CdaR_GGDEF"/>
</dbReference>
<dbReference type="Gene3D" id="1.10.10.2840">
    <property type="entry name" value="PucR C-terminal helix-turn-helix domain"/>
    <property type="match status" value="1"/>
</dbReference>
<evidence type="ECO:0000256" key="1">
    <source>
        <dbReference type="ARBA" id="ARBA00006754"/>
    </source>
</evidence>
<keyword evidence="6" id="KW-1185">Reference proteome</keyword>
<dbReference type="Pfam" id="PF07905">
    <property type="entry name" value="PucR"/>
    <property type="match status" value="1"/>
</dbReference>
<dbReference type="EMBL" id="JBJHQH010000001">
    <property type="protein sequence ID" value="MFK9089916.1"/>
    <property type="molecule type" value="Genomic_DNA"/>
</dbReference>
<feature type="domain" description="Purine catabolism PurC-like" evidence="2">
    <location>
        <begin position="7"/>
        <end position="126"/>
    </location>
</feature>
<comment type="caution">
    <text evidence="5">The sequence shown here is derived from an EMBL/GenBank/DDBJ whole genome shotgun (WGS) entry which is preliminary data.</text>
</comment>
<dbReference type="InterPro" id="IPR042070">
    <property type="entry name" value="PucR_C-HTH_sf"/>
</dbReference>
<dbReference type="PANTHER" id="PTHR33744:SF1">
    <property type="entry name" value="DNA-BINDING TRANSCRIPTIONAL ACTIVATOR ADER"/>
    <property type="match status" value="1"/>
</dbReference>
<dbReference type="InterPro" id="IPR051448">
    <property type="entry name" value="CdaR-like_regulators"/>
</dbReference>
<dbReference type="Pfam" id="PF17853">
    <property type="entry name" value="GGDEF_2"/>
    <property type="match status" value="1"/>
</dbReference>
<evidence type="ECO:0000259" key="3">
    <source>
        <dbReference type="Pfam" id="PF13556"/>
    </source>
</evidence>
<protein>
    <submittedName>
        <fullName evidence="5">PucR family transcriptional regulator</fullName>
    </submittedName>
</protein>
<feature type="domain" description="CdaR GGDEF-like" evidence="4">
    <location>
        <begin position="302"/>
        <end position="435"/>
    </location>
</feature>
<reference evidence="5 6" key="1">
    <citation type="submission" date="2024-11" db="EMBL/GenBank/DDBJ databases">
        <authorList>
            <person name="Lucas J.A."/>
        </authorList>
    </citation>
    <scope>NUCLEOTIDE SEQUENCE [LARGE SCALE GENOMIC DNA]</scope>
    <source>
        <strain evidence="5 6">Z 5.4</strain>
    </source>
</reference>
<dbReference type="InterPro" id="IPR025736">
    <property type="entry name" value="PucR_C-HTH_dom"/>
</dbReference>
<dbReference type="RefSeq" id="WP_406578641.1">
    <property type="nucleotide sequence ID" value="NZ_JBJHQH010000001.1"/>
</dbReference>
<dbReference type="Pfam" id="PF13556">
    <property type="entry name" value="HTH_30"/>
    <property type="match status" value="1"/>
</dbReference>
<dbReference type="PANTHER" id="PTHR33744">
    <property type="entry name" value="CARBOHYDRATE DIACID REGULATOR"/>
    <property type="match status" value="1"/>
</dbReference>
<proteinExistence type="inferred from homology"/>
<evidence type="ECO:0000259" key="4">
    <source>
        <dbReference type="Pfam" id="PF17853"/>
    </source>
</evidence>
<organism evidence="5 6">
    <name type="scientific">Bacillus salipaludis</name>
    <dbReference type="NCBI Taxonomy" id="2547811"/>
    <lineage>
        <taxon>Bacteria</taxon>
        <taxon>Bacillati</taxon>
        <taxon>Bacillota</taxon>
        <taxon>Bacilli</taxon>
        <taxon>Bacillales</taxon>
        <taxon>Bacillaceae</taxon>
        <taxon>Bacillus</taxon>
    </lineage>
</organism>
<dbReference type="InterPro" id="IPR012914">
    <property type="entry name" value="PucR_dom"/>
</dbReference>
<evidence type="ECO:0000313" key="6">
    <source>
        <dbReference type="Proteomes" id="UP001623041"/>
    </source>
</evidence>
<sequence length="557" mass="63567">MEFRINDLLNIPSLKDAVVLSGKSYLNREIRGATIMEAPDITDWLKGGELLLTSLFPILNFSEEEQRKFIARLAEKRVSALVIKIQRFVTEIPMSIVSAGDQFGVTIIQIPKDIPYIDVMYPVMGEVFNNQVKKLQYYKEIHDRFTALSLADEGPEKIIKTLELLIGNPVALFDRNFHCIEATVPSLAEFEIIEKIPYFNQIDEMKFPHYCQVVKYPVLNGQKGYQIVVPIETINHIKTYLLISEFNKRLEELDFIAVENCATSLSLELVKQFAVAEVDKKFKNDLIDELIGGKIPQMNLVFQKANLIGWDLNGSFAAVLFKINNDSEAFTTNKKNSKRDLSVQDHELVYEAIHHYLPNGIIRSKSNLVIVLWKIAERNIQDNSWMDSIKETVRKIQESIKSQIKNLEIQVGIGSLSNNIIEIPKSFNEAQDALEFGEMINGKEAITAFSELGMFRLLCNFKDVSSLSGFIPLSLKKLLDYQHANKKDLLITLKTFIECNQNATKTSQVLFIHHKTAVYRLDRIKEITGMNFDDPEEMLSVQVGLKIVALLKREKTI</sequence>
<feature type="domain" description="PucR C-terminal helix-turn-helix" evidence="3">
    <location>
        <begin position="489"/>
        <end position="547"/>
    </location>
</feature>
<evidence type="ECO:0000313" key="5">
    <source>
        <dbReference type="EMBL" id="MFK9089916.1"/>
    </source>
</evidence>
<dbReference type="Proteomes" id="UP001623041">
    <property type="component" value="Unassembled WGS sequence"/>
</dbReference>
<evidence type="ECO:0000259" key="2">
    <source>
        <dbReference type="Pfam" id="PF07905"/>
    </source>
</evidence>
<gene>
    <name evidence="5" type="ORF">ACJEBI_00275</name>
</gene>